<dbReference type="EMBL" id="JOWA01000099">
    <property type="protein sequence ID" value="KEZ42373.1"/>
    <property type="molecule type" value="Genomic_DNA"/>
</dbReference>
<dbReference type="Proteomes" id="UP000028545">
    <property type="component" value="Unassembled WGS sequence"/>
</dbReference>
<dbReference type="InterPro" id="IPR036249">
    <property type="entry name" value="Thioredoxin-like_sf"/>
</dbReference>
<name>A0A084G4W1_PSEDA</name>
<accession>A0A084G4W1</accession>
<dbReference type="PANTHER" id="PTHR33875:SF2">
    <property type="entry name" value="ACR183CP"/>
    <property type="match status" value="1"/>
</dbReference>
<gene>
    <name evidence="1" type="ORF">SAPIO_CDS5552</name>
</gene>
<proteinExistence type="predicted"/>
<reference evidence="1 2" key="1">
    <citation type="journal article" date="2014" name="Genome Announc.">
        <title>Draft genome sequence of the pathogenic fungus Scedosporium apiospermum.</title>
        <authorList>
            <person name="Vandeputte P."/>
            <person name="Ghamrawi S."/>
            <person name="Rechenmann M."/>
            <person name="Iltis A."/>
            <person name="Giraud S."/>
            <person name="Fleury M."/>
            <person name="Thornton C."/>
            <person name="Delhaes L."/>
            <person name="Meyer W."/>
            <person name="Papon N."/>
            <person name="Bouchara J.P."/>
        </authorList>
    </citation>
    <scope>NUCLEOTIDE SEQUENCE [LARGE SCALE GENOMIC DNA]</scope>
    <source>
        <strain evidence="1 2">IHEM 14462</strain>
    </source>
</reference>
<dbReference type="OrthoDB" id="37297at2759"/>
<evidence type="ECO:0000313" key="2">
    <source>
        <dbReference type="Proteomes" id="UP000028545"/>
    </source>
</evidence>
<dbReference type="OMA" id="IKFSRQN"/>
<dbReference type="RefSeq" id="XP_016642172.1">
    <property type="nucleotide sequence ID" value="XM_016787857.1"/>
</dbReference>
<protein>
    <submittedName>
        <fullName evidence="1">Thioredoxin-like protein</fullName>
    </submittedName>
</protein>
<dbReference type="SUPFAM" id="SSF52833">
    <property type="entry name" value="Thioredoxin-like"/>
    <property type="match status" value="1"/>
</dbReference>
<evidence type="ECO:0000313" key="1">
    <source>
        <dbReference type="EMBL" id="KEZ42373.1"/>
    </source>
</evidence>
<dbReference type="PANTHER" id="PTHR33875">
    <property type="entry name" value="OS09G0542200 PROTEIN"/>
    <property type="match status" value="1"/>
</dbReference>
<dbReference type="AlphaFoldDB" id="A0A084G4W1"/>
<dbReference type="GeneID" id="27724624"/>
<dbReference type="VEuPathDB" id="FungiDB:SAPIO_CDS5552"/>
<dbReference type="KEGG" id="sapo:SAPIO_CDS5552"/>
<dbReference type="Gene3D" id="3.40.30.10">
    <property type="entry name" value="Glutaredoxin"/>
    <property type="match status" value="1"/>
</dbReference>
<sequence>MALPPKFAAHRIVFGKPTSPYASVPPAAHVLEVFLDYTCPFSAKFFKTLTGTVFPLIHSNPTYSSNLEVIFRQQVQPWHPSSTLLHEAAVVVNQQSPDKFWVFSEALFSRATEFYDVNVVNETRNQTYGRLAKIAAGVGLDENSVLEALRIPSEPVEGQLNSGNKATGDLKVLVKMARLTGVHVSPTVIYDGVVQNDVSSGWGEEQWKEWLAKNVV</sequence>
<organism evidence="1 2">
    <name type="scientific">Pseudallescheria apiosperma</name>
    <name type="common">Scedosporium apiospermum</name>
    <dbReference type="NCBI Taxonomy" id="563466"/>
    <lineage>
        <taxon>Eukaryota</taxon>
        <taxon>Fungi</taxon>
        <taxon>Dikarya</taxon>
        <taxon>Ascomycota</taxon>
        <taxon>Pezizomycotina</taxon>
        <taxon>Sordariomycetes</taxon>
        <taxon>Hypocreomycetidae</taxon>
        <taxon>Microascales</taxon>
        <taxon>Microascaceae</taxon>
        <taxon>Scedosporium</taxon>
    </lineage>
</organism>
<keyword evidence="2" id="KW-1185">Reference proteome</keyword>
<comment type="caution">
    <text evidence="1">The sequence shown here is derived from an EMBL/GenBank/DDBJ whole genome shotgun (WGS) entry which is preliminary data.</text>
</comment>
<dbReference type="HOGENOM" id="CLU_085801_0_0_1"/>